<dbReference type="EMBL" id="JBHUCX010000032">
    <property type="protein sequence ID" value="MFD1675623.1"/>
    <property type="molecule type" value="Genomic_DNA"/>
</dbReference>
<dbReference type="InterPro" id="IPR027417">
    <property type="entry name" value="P-loop_NTPase"/>
</dbReference>
<proteinExistence type="predicted"/>
<dbReference type="Pfam" id="PF12846">
    <property type="entry name" value="AAA_10"/>
    <property type="match status" value="1"/>
</dbReference>
<evidence type="ECO:0000313" key="1">
    <source>
        <dbReference type="EMBL" id="MFD1675623.1"/>
    </source>
</evidence>
<protein>
    <submittedName>
        <fullName evidence="1">ATP-binding protein</fullName>
    </submittedName>
</protein>
<reference evidence="2" key="1">
    <citation type="journal article" date="2019" name="Int. J. Syst. Evol. Microbiol.">
        <title>The Global Catalogue of Microorganisms (GCM) 10K type strain sequencing project: providing services to taxonomists for standard genome sequencing and annotation.</title>
        <authorList>
            <consortium name="The Broad Institute Genomics Platform"/>
            <consortium name="The Broad Institute Genome Sequencing Center for Infectious Disease"/>
            <person name="Wu L."/>
            <person name="Ma J."/>
        </authorList>
    </citation>
    <scope>NUCLEOTIDE SEQUENCE [LARGE SCALE GENOMIC DNA]</scope>
    <source>
        <strain evidence="2">CGMCC 1.12286</strain>
    </source>
</reference>
<dbReference type="Gene3D" id="3.40.50.300">
    <property type="entry name" value="P-loop containing nucleotide triphosphate hydrolases"/>
    <property type="match status" value="2"/>
</dbReference>
<keyword evidence="1" id="KW-0067">ATP-binding</keyword>
<name>A0ABW4JKR6_9BACL</name>
<keyword evidence="1" id="KW-0547">Nucleotide-binding</keyword>
<dbReference type="PANTHER" id="PTHR30121:SF6">
    <property type="entry name" value="SLR6007 PROTEIN"/>
    <property type="match status" value="1"/>
</dbReference>
<dbReference type="SUPFAM" id="SSF52540">
    <property type="entry name" value="P-loop containing nucleoside triphosphate hydrolases"/>
    <property type="match status" value="1"/>
</dbReference>
<keyword evidence="2" id="KW-1185">Reference proteome</keyword>
<comment type="caution">
    <text evidence="1">The sequence shown here is derived from an EMBL/GenBank/DDBJ whole genome shotgun (WGS) entry which is preliminary data.</text>
</comment>
<dbReference type="RefSeq" id="WP_377943514.1">
    <property type="nucleotide sequence ID" value="NZ_JBHUCX010000032.1"/>
</dbReference>
<sequence>MPTRIEGNLAWIDQRPWAFYKLVPYSYEPLSEAEKEAQFAQSERFFRHIQEADYHVYMWQVRRRFDWERYLSDLAESAQAPFRAAADEVTGYWAETIYGSHALPDYDTIIALELPFQIVRKYRFLTQTFGIPTRWVEQMMGLGGKSIFREEREGAQIRERNLLNRVNNLLPAVPLDAVEVADFYRHHFWRGFNMKGLPEKLRRLWPKGEQDHTWLSEGLVIDRLRHLELVQGEEKQYVAFVTMASVPDELTIPGQELFYRMLTQRFPVESMVRWKHIAPKQAMRIVKKKKLDVKDAAGHVAEVDDVPLSVLEKQEVATALELHMQHTRPPLLDSRVAFCVEAESEEELQDYTETIIDLLDDFGFVGARPTGEQVQLFESWLPSSKWTGYGYKLQLLPQVAGAMTMPGASSILGDPNGIPVGFSGRGGVVKLDLARGPQMNKSASVVLTGTLGSGKSFTLNTLLYYAALIWGARIFIVDPKSERSHWPGVLPGLENQIRTIVLDGRRNPGALDPFRLMEDKASAAEVSVSILSQLLQMQHREEELILLEAAKQTRELKNPSMADLLRIVQALPDDKSVGKWLQQVADLPLGQLIFGTWNNEQSPLPDSGMVILQLANLTLPQDGKKAENLRERASVAVMTATAILAESFILHGKGGFRLAALDEAWTWLRSAEGKALADRLERAGRSSNAGIWISTQNPSDVSPDLLNNVSSYICLGTNNDKETELAISALGLQPTDDLKKSLQVRVSMGQDEDGRERTSGRGFLRDLDGRAGFLEFYTPHPVLRKVFNTTPEAVEASKVKAVGGK</sequence>
<dbReference type="GO" id="GO:0005524">
    <property type="term" value="F:ATP binding"/>
    <property type="evidence" value="ECO:0007669"/>
    <property type="project" value="UniProtKB-KW"/>
</dbReference>
<dbReference type="InterPro" id="IPR051162">
    <property type="entry name" value="T4SS_component"/>
</dbReference>
<evidence type="ECO:0000313" key="2">
    <source>
        <dbReference type="Proteomes" id="UP001597079"/>
    </source>
</evidence>
<accession>A0ABW4JKR6</accession>
<gene>
    <name evidence="1" type="ORF">ACFSB2_13055</name>
</gene>
<dbReference type="Proteomes" id="UP001597079">
    <property type="component" value="Unassembled WGS sequence"/>
</dbReference>
<organism evidence="1 2">
    <name type="scientific">Alicyclobacillus fodiniaquatilis</name>
    <dbReference type="NCBI Taxonomy" id="1661150"/>
    <lineage>
        <taxon>Bacteria</taxon>
        <taxon>Bacillati</taxon>
        <taxon>Bacillota</taxon>
        <taxon>Bacilli</taxon>
        <taxon>Bacillales</taxon>
        <taxon>Alicyclobacillaceae</taxon>
        <taxon>Alicyclobacillus</taxon>
    </lineage>
</organism>
<dbReference type="PANTHER" id="PTHR30121">
    <property type="entry name" value="UNCHARACTERIZED PROTEIN YJGR-RELATED"/>
    <property type="match status" value="1"/>
</dbReference>